<protein>
    <recommendedName>
        <fullName evidence="3">Type IV pilin</fullName>
    </recommendedName>
</protein>
<evidence type="ECO:0000313" key="2">
    <source>
        <dbReference type="Proteomes" id="UP001500194"/>
    </source>
</evidence>
<gene>
    <name evidence="1" type="ORF">GCM10009019_15060</name>
</gene>
<accession>A0AAV3T0N9</accession>
<dbReference type="Pfam" id="PF23960">
    <property type="entry name" value="DUF7289"/>
    <property type="match status" value="1"/>
</dbReference>
<dbReference type="InterPro" id="IPR055713">
    <property type="entry name" value="DUF7289"/>
</dbReference>
<reference evidence="1 2" key="1">
    <citation type="journal article" date="2019" name="Int. J. Syst. Evol. Microbiol.">
        <title>The Global Catalogue of Microorganisms (GCM) 10K type strain sequencing project: providing services to taxonomists for standard genome sequencing and annotation.</title>
        <authorList>
            <consortium name="The Broad Institute Genomics Platform"/>
            <consortium name="The Broad Institute Genome Sequencing Center for Infectious Disease"/>
            <person name="Wu L."/>
            <person name="Ma J."/>
        </authorList>
    </citation>
    <scope>NUCLEOTIDE SEQUENCE [LARGE SCALE GENOMIC DNA]</scope>
    <source>
        <strain evidence="1 2">JCM 16327</strain>
    </source>
</reference>
<name>A0AAV3T0N9_9EURY</name>
<keyword evidence="2" id="KW-1185">Reference proteome</keyword>
<sequence length="235" mass="24364">MTDSRAQSNVVGVAVLLGLTVVALGAVTASVGSLVETNAAAADANRVASDLAAAVQPVRTTGVRTGSLAFTDGRLDTVERSIRVLDDSGVILERPANALVFEAGAYTTTLLGGAVTLGRGDGGRFVRDPPITADEDVLVVGVPVLDGAVVAGGESERVHLRTRVTHTRRDLGTGTYGVAVETTRPGPWKRFFAAANATLTSRDFDGDGVKSVVARFPGERAGYVVVHRVEVSRRG</sequence>
<dbReference type="EMBL" id="BAAADU010000002">
    <property type="protein sequence ID" value="GAA0652790.1"/>
    <property type="molecule type" value="Genomic_DNA"/>
</dbReference>
<comment type="caution">
    <text evidence="1">The sequence shown here is derived from an EMBL/GenBank/DDBJ whole genome shotgun (WGS) entry which is preliminary data.</text>
</comment>
<evidence type="ECO:0000313" key="1">
    <source>
        <dbReference type="EMBL" id="GAA0652790.1"/>
    </source>
</evidence>
<proteinExistence type="predicted"/>
<dbReference type="Proteomes" id="UP001500194">
    <property type="component" value="Unassembled WGS sequence"/>
</dbReference>
<dbReference type="RefSeq" id="WP_227260809.1">
    <property type="nucleotide sequence ID" value="NZ_BAAADU010000002.1"/>
</dbReference>
<evidence type="ECO:0008006" key="3">
    <source>
        <dbReference type="Google" id="ProtNLM"/>
    </source>
</evidence>
<dbReference type="AlphaFoldDB" id="A0AAV3T0N9"/>
<dbReference type="GeneID" id="68573818"/>
<organism evidence="1 2">
    <name type="scientific">Salarchaeum japonicum</name>
    <dbReference type="NCBI Taxonomy" id="555573"/>
    <lineage>
        <taxon>Archaea</taxon>
        <taxon>Methanobacteriati</taxon>
        <taxon>Methanobacteriota</taxon>
        <taxon>Stenosarchaea group</taxon>
        <taxon>Halobacteria</taxon>
        <taxon>Halobacteriales</taxon>
        <taxon>Halobacteriaceae</taxon>
    </lineage>
</organism>